<evidence type="ECO:0000256" key="1">
    <source>
        <dbReference type="SAM" id="MobiDB-lite"/>
    </source>
</evidence>
<feature type="compositionally biased region" description="Polar residues" evidence="1">
    <location>
        <begin position="285"/>
        <end position="299"/>
    </location>
</feature>
<dbReference type="PANTHER" id="PTHR33929:SF10">
    <property type="entry name" value="MEMBRANE-ASSOCIATED KINASE REGULATOR 2-RELATED"/>
    <property type="match status" value="1"/>
</dbReference>
<dbReference type="GO" id="GO:0016301">
    <property type="term" value="F:kinase activity"/>
    <property type="evidence" value="ECO:0007669"/>
    <property type="project" value="UniProtKB-KW"/>
</dbReference>
<accession>A0A2Z7D955</accession>
<keyword evidence="3" id="KW-1185">Reference proteome</keyword>
<gene>
    <name evidence="2" type="ORF">F511_29437</name>
</gene>
<feature type="region of interest" description="Disordered" evidence="1">
    <location>
        <begin position="112"/>
        <end position="137"/>
    </location>
</feature>
<dbReference type="GO" id="GO:0005886">
    <property type="term" value="C:plasma membrane"/>
    <property type="evidence" value="ECO:0007669"/>
    <property type="project" value="InterPro"/>
</dbReference>
<keyword evidence="2" id="KW-0418">Kinase</keyword>
<sequence>MEGLGILKYWRNSSAGDHEVNGAAFVTDKETDKDDSFFDLVFKSPASCEGGDAGSKKDFDFIESPRDVFLSKNEFMTSKPPSPAVTLLRSTPKFRVFMLGFKRTTKCEKVDQSCGELKASPSNQSSKSSKTERRNRFPVKFGAEETPILSALGRENSLRSRLLIDEDDDGNPSAGASSVKSIPKYLKLIRSFQMKASKKAKVANSVTPSHSPVTAPVNLYPSKFTVGSRSVGSFKIVTRNLVKSRSASATSSSMSLPPPSVRRRDDSLLEQHDGIQGAILHCKKSYNSSAKDRSSSGNSRKAYDE</sequence>
<dbReference type="AlphaFoldDB" id="A0A2Z7D955"/>
<dbReference type="Proteomes" id="UP000250235">
    <property type="component" value="Unassembled WGS sequence"/>
</dbReference>
<dbReference type="InterPro" id="IPR039619">
    <property type="entry name" value="MAKR2/5"/>
</dbReference>
<organism evidence="2 3">
    <name type="scientific">Dorcoceras hygrometricum</name>
    <dbReference type="NCBI Taxonomy" id="472368"/>
    <lineage>
        <taxon>Eukaryota</taxon>
        <taxon>Viridiplantae</taxon>
        <taxon>Streptophyta</taxon>
        <taxon>Embryophyta</taxon>
        <taxon>Tracheophyta</taxon>
        <taxon>Spermatophyta</taxon>
        <taxon>Magnoliopsida</taxon>
        <taxon>eudicotyledons</taxon>
        <taxon>Gunneridae</taxon>
        <taxon>Pentapetalae</taxon>
        <taxon>asterids</taxon>
        <taxon>lamiids</taxon>
        <taxon>Lamiales</taxon>
        <taxon>Gesneriaceae</taxon>
        <taxon>Didymocarpoideae</taxon>
        <taxon>Trichosporeae</taxon>
        <taxon>Loxocarpinae</taxon>
        <taxon>Dorcoceras</taxon>
    </lineage>
</organism>
<reference evidence="2 3" key="1">
    <citation type="journal article" date="2015" name="Proc. Natl. Acad. Sci. U.S.A.">
        <title>The resurrection genome of Boea hygrometrica: A blueprint for survival of dehydration.</title>
        <authorList>
            <person name="Xiao L."/>
            <person name="Yang G."/>
            <person name="Zhang L."/>
            <person name="Yang X."/>
            <person name="Zhao S."/>
            <person name="Ji Z."/>
            <person name="Zhou Q."/>
            <person name="Hu M."/>
            <person name="Wang Y."/>
            <person name="Chen M."/>
            <person name="Xu Y."/>
            <person name="Jin H."/>
            <person name="Xiao X."/>
            <person name="Hu G."/>
            <person name="Bao F."/>
            <person name="Hu Y."/>
            <person name="Wan P."/>
            <person name="Li L."/>
            <person name="Deng X."/>
            <person name="Kuang T."/>
            <person name="Xiang C."/>
            <person name="Zhu J.K."/>
            <person name="Oliver M.J."/>
            <person name="He Y."/>
        </authorList>
    </citation>
    <scope>NUCLEOTIDE SEQUENCE [LARGE SCALE GENOMIC DNA]</scope>
    <source>
        <strain evidence="3">cv. XS01</strain>
    </source>
</reference>
<protein>
    <submittedName>
        <fullName evidence="2">Putative membrane-associated kinase regulator 2</fullName>
    </submittedName>
</protein>
<name>A0A2Z7D955_9LAMI</name>
<feature type="compositionally biased region" description="Basic and acidic residues" evidence="1">
    <location>
        <begin position="262"/>
        <end position="273"/>
    </location>
</feature>
<evidence type="ECO:0000313" key="3">
    <source>
        <dbReference type="Proteomes" id="UP000250235"/>
    </source>
</evidence>
<dbReference type="EMBL" id="KQ988430">
    <property type="protein sequence ID" value="KZV55941.1"/>
    <property type="molecule type" value="Genomic_DNA"/>
</dbReference>
<dbReference type="PANTHER" id="PTHR33929">
    <property type="entry name" value="MEMBRANE-ASSOCIATED KINASE REGULATOR 2-RELATED"/>
    <property type="match status" value="1"/>
</dbReference>
<feature type="region of interest" description="Disordered" evidence="1">
    <location>
        <begin position="247"/>
        <end position="305"/>
    </location>
</feature>
<evidence type="ECO:0000313" key="2">
    <source>
        <dbReference type="EMBL" id="KZV55941.1"/>
    </source>
</evidence>
<proteinExistence type="predicted"/>
<keyword evidence="2" id="KW-0808">Transferase</keyword>
<feature type="compositionally biased region" description="Low complexity" evidence="1">
    <location>
        <begin position="118"/>
        <end position="128"/>
    </location>
</feature>
<dbReference type="OrthoDB" id="689803at2759"/>